<dbReference type="InParanoid" id="B4LHU6"/>
<dbReference type="Proteomes" id="UP000008792">
    <property type="component" value="Unassembled WGS sequence"/>
</dbReference>
<dbReference type="OrthoDB" id="6020543at2759"/>
<feature type="domain" description="Chitin-binding type-2" evidence="6">
    <location>
        <begin position="138"/>
        <end position="193"/>
    </location>
</feature>
<evidence type="ECO:0000256" key="1">
    <source>
        <dbReference type="ARBA" id="ARBA00022669"/>
    </source>
</evidence>
<organism evidence="7 8">
    <name type="scientific">Drosophila virilis</name>
    <name type="common">Fruit fly</name>
    <dbReference type="NCBI Taxonomy" id="7244"/>
    <lineage>
        <taxon>Eukaryota</taxon>
        <taxon>Metazoa</taxon>
        <taxon>Ecdysozoa</taxon>
        <taxon>Arthropoda</taxon>
        <taxon>Hexapoda</taxon>
        <taxon>Insecta</taxon>
        <taxon>Pterygota</taxon>
        <taxon>Neoptera</taxon>
        <taxon>Endopterygota</taxon>
        <taxon>Diptera</taxon>
        <taxon>Brachycera</taxon>
        <taxon>Muscomorpha</taxon>
        <taxon>Ephydroidea</taxon>
        <taxon>Drosophilidae</taxon>
        <taxon>Drosophila</taxon>
    </lineage>
</organism>
<keyword evidence="4" id="KW-1015">Disulfide bond</keyword>
<accession>B4LHU6</accession>
<evidence type="ECO:0000256" key="4">
    <source>
        <dbReference type="ARBA" id="ARBA00023157"/>
    </source>
</evidence>
<dbReference type="Gene3D" id="2.170.140.10">
    <property type="entry name" value="Chitin binding domain"/>
    <property type="match status" value="3"/>
</dbReference>
<dbReference type="EMBL" id="CH940647">
    <property type="protein sequence ID" value="EDW70671.2"/>
    <property type="molecule type" value="Genomic_DNA"/>
</dbReference>
<reference evidence="7 8" key="1">
    <citation type="journal article" date="2007" name="Nature">
        <title>Evolution of genes and genomes on the Drosophila phylogeny.</title>
        <authorList>
            <consortium name="Drosophila 12 Genomes Consortium"/>
            <person name="Clark A.G."/>
            <person name="Eisen M.B."/>
            <person name="Smith D.R."/>
            <person name="Bergman C.M."/>
            <person name="Oliver B."/>
            <person name="Markow T.A."/>
            <person name="Kaufman T.C."/>
            <person name="Kellis M."/>
            <person name="Gelbart W."/>
            <person name="Iyer V.N."/>
            <person name="Pollard D.A."/>
            <person name="Sackton T.B."/>
            <person name="Larracuente A.M."/>
            <person name="Singh N.D."/>
            <person name="Abad J.P."/>
            <person name="Abt D.N."/>
            <person name="Adryan B."/>
            <person name="Aguade M."/>
            <person name="Akashi H."/>
            <person name="Anderson W.W."/>
            <person name="Aquadro C.F."/>
            <person name="Ardell D.H."/>
            <person name="Arguello R."/>
            <person name="Artieri C.G."/>
            <person name="Barbash D.A."/>
            <person name="Barker D."/>
            <person name="Barsanti P."/>
            <person name="Batterham P."/>
            <person name="Batzoglou S."/>
            <person name="Begun D."/>
            <person name="Bhutkar A."/>
            <person name="Blanco E."/>
            <person name="Bosak S.A."/>
            <person name="Bradley R.K."/>
            <person name="Brand A.D."/>
            <person name="Brent M.R."/>
            <person name="Brooks A.N."/>
            <person name="Brown R.H."/>
            <person name="Butlin R.K."/>
            <person name="Caggese C."/>
            <person name="Calvi B.R."/>
            <person name="Bernardo de Carvalho A."/>
            <person name="Caspi A."/>
            <person name="Castrezana S."/>
            <person name="Celniker S.E."/>
            <person name="Chang J.L."/>
            <person name="Chapple C."/>
            <person name="Chatterji S."/>
            <person name="Chinwalla A."/>
            <person name="Civetta A."/>
            <person name="Clifton S.W."/>
            <person name="Comeron J.M."/>
            <person name="Costello J.C."/>
            <person name="Coyne J.A."/>
            <person name="Daub J."/>
            <person name="David R.G."/>
            <person name="Delcher A.L."/>
            <person name="Delehaunty K."/>
            <person name="Do C.B."/>
            <person name="Ebling H."/>
            <person name="Edwards K."/>
            <person name="Eickbush T."/>
            <person name="Evans J.D."/>
            <person name="Filipski A."/>
            <person name="Findeiss S."/>
            <person name="Freyhult E."/>
            <person name="Fulton L."/>
            <person name="Fulton R."/>
            <person name="Garcia A.C."/>
            <person name="Gardiner A."/>
            <person name="Garfield D.A."/>
            <person name="Garvin B.E."/>
            <person name="Gibson G."/>
            <person name="Gilbert D."/>
            <person name="Gnerre S."/>
            <person name="Godfrey J."/>
            <person name="Good R."/>
            <person name="Gotea V."/>
            <person name="Gravely B."/>
            <person name="Greenberg A.J."/>
            <person name="Griffiths-Jones S."/>
            <person name="Gross S."/>
            <person name="Guigo R."/>
            <person name="Gustafson E.A."/>
            <person name="Haerty W."/>
            <person name="Hahn M.W."/>
            <person name="Halligan D.L."/>
            <person name="Halpern A.L."/>
            <person name="Halter G.M."/>
            <person name="Han M.V."/>
            <person name="Heger A."/>
            <person name="Hillier L."/>
            <person name="Hinrichs A.S."/>
            <person name="Holmes I."/>
            <person name="Hoskins R.A."/>
            <person name="Hubisz M.J."/>
            <person name="Hultmark D."/>
            <person name="Huntley M.A."/>
            <person name="Jaffe D.B."/>
            <person name="Jagadeeshan S."/>
            <person name="Jeck W.R."/>
            <person name="Johnson J."/>
            <person name="Jones C.D."/>
            <person name="Jordan W.C."/>
            <person name="Karpen G.H."/>
            <person name="Kataoka E."/>
            <person name="Keightley P.D."/>
            <person name="Kheradpour P."/>
            <person name="Kirkness E.F."/>
            <person name="Koerich L.B."/>
            <person name="Kristiansen K."/>
            <person name="Kudrna D."/>
            <person name="Kulathinal R.J."/>
            <person name="Kumar S."/>
            <person name="Kwok R."/>
            <person name="Lander E."/>
            <person name="Langley C.H."/>
            <person name="Lapoint R."/>
            <person name="Lazzaro B.P."/>
            <person name="Lee S.J."/>
            <person name="Levesque L."/>
            <person name="Li R."/>
            <person name="Lin C.F."/>
            <person name="Lin M.F."/>
            <person name="Lindblad-Toh K."/>
            <person name="Llopart A."/>
            <person name="Long M."/>
            <person name="Low L."/>
            <person name="Lozovsky E."/>
            <person name="Lu J."/>
            <person name="Luo M."/>
            <person name="Machado C.A."/>
            <person name="Makalowski W."/>
            <person name="Marzo M."/>
            <person name="Matsuda M."/>
            <person name="Matzkin L."/>
            <person name="McAllister B."/>
            <person name="McBride C.S."/>
            <person name="McKernan B."/>
            <person name="McKernan K."/>
            <person name="Mendez-Lago M."/>
            <person name="Minx P."/>
            <person name="Mollenhauer M.U."/>
            <person name="Montooth K."/>
            <person name="Mount S.M."/>
            <person name="Mu X."/>
            <person name="Myers E."/>
            <person name="Negre B."/>
            <person name="Newfeld S."/>
            <person name="Nielsen R."/>
            <person name="Noor M.A."/>
            <person name="O'Grady P."/>
            <person name="Pachter L."/>
            <person name="Papaceit M."/>
            <person name="Parisi M.J."/>
            <person name="Parisi M."/>
            <person name="Parts L."/>
            <person name="Pedersen J.S."/>
            <person name="Pesole G."/>
            <person name="Phillippy A.M."/>
            <person name="Ponting C.P."/>
            <person name="Pop M."/>
            <person name="Porcelli D."/>
            <person name="Powell J.R."/>
            <person name="Prohaska S."/>
            <person name="Pruitt K."/>
            <person name="Puig M."/>
            <person name="Quesneville H."/>
            <person name="Ram K.R."/>
            <person name="Rand D."/>
            <person name="Rasmussen M.D."/>
            <person name="Reed L.K."/>
            <person name="Reenan R."/>
            <person name="Reily A."/>
            <person name="Remington K.A."/>
            <person name="Rieger T.T."/>
            <person name="Ritchie M.G."/>
            <person name="Robin C."/>
            <person name="Rogers Y.H."/>
            <person name="Rohde C."/>
            <person name="Rozas J."/>
            <person name="Rubenfield M.J."/>
            <person name="Ruiz A."/>
            <person name="Russo S."/>
            <person name="Salzberg S.L."/>
            <person name="Sanchez-Gracia A."/>
            <person name="Saranga D.J."/>
            <person name="Sato H."/>
            <person name="Schaeffer S.W."/>
            <person name="Schatz M.C."/>
            <person name="Schlenke T."/>
            <person name="Schwartz R."/>
            <person name="Segarra C."/>
            <person name="Singh R.S."/>
            <person name="Sirot L."/>
            <person name="Sirota M."/>
            <person name="Sisneros N.B."/>
            <person name="Smith C.D."/>
            <person name="Smith T.F."/>
            <person name="Spieth J."/>
            <person name="Stage D.E."/>
            <person name="Stark A."/>
            <person name="Stephan W."/>
            <person name="Strausberg R.L."/>
            <person name="Strempel S."/>
            <person name="Sturgill D."/>
            <person name="Sutton G."/>
            <person name="Sutton G.G."/>
            <person name="Tao W."/>
            <person name="Teichmann S."/>
            <person name="Tobari Y.N."/>
            <person name="Tomimura Y."/>
            <person name="Tsolas J.M."/>
            <person name="Valente V.L."/>
            <person name="Venter E."/>
            <person name="Venter J.C."/>
            <person name="Vicario S."/>
            <person name="Vieira F.G."/>
            <person name="Vilella A.J."/>
            <person name="Villasante A."/>
            <person name="Walenz B."/>
            <person name="Wang J."/>
            <person name="Wasserman M."/>
            <person name="Watts T."/>
            <person name="Wilson D."/>
            <person name="Wilson R.K."/>
            <person name="Wing R.A."/>
            <person name="Wolfner M.F."/>
            <person name="Wong A."/>
            <person name="Wong G.K."/>
            <person name="Wu C.I."/>
            <person name="Wu G."/>
            <person name="Yamamoto D."/>
            <person name="Yang H.P."/>
            <person name="Yang S.P."/>
            <person name="Yorke J.A."/>
            <person name="Yoshida K."/>
            <person name="Zdobnov E."/>
            <person name="Zhang P."/>
            <person name="Zhang Y."/>
            <person name="Zimin A.V."/>
            <person name="Baldwin J."/>
            <person name="Abdouelleil A."/>
            <person name="Abdulkadir J."/>
            <person name="Abebe A."/>
            <person name="Abera B."/>
            <person name="Abreu J."/>
            <person name="Acer S.C."/>
            <person name="Aftuck L."/>
            <person name="Alexander A."/>
            <person name="An P."/>
            <person name="Anderson E."/>
            <person name="Anderson S."/>
            <person name="Arachi H."/>
            <person name="Azer M."/>
            <person name="Bachantsang P."/>
            <person name="Barry A."/>
            <person name="Bayul T."/>
            <person name="Berlin A."/>
            <person name="Bessette D."/>
            <person name="Bloom T."/>
            <person name="Blye J."/>
            <person name="Boguslavskiy L."/>
            <person name="Bonnet C."/>
            <person name="Boukhgalter B."/>
            <person name="Bourzgui I."/>
            <person name="Brown A."/>
            <person name="Cahill P."/>
            <person name="Channer S."/>
            <person name="Cheshatsang Y."/>
            <person name="Chuda L."/>
            <person name="Citroen M."/>
            <person name="Collymore A."/>
            <person name="Cooke P."/>
            <person name="Costello M."/>
            <person name="D'Aco K."/>
            <person name="Daza R."/>
            <person name="De Haan G."/>
            <person name="DeGray S."/>
            <person name="DeMaso C."/>
            <person name="Dhargay N."/>
            <person name="Dooley K."/>
            <person name="Dooley E."/>
            <person name="Doricent M."/>
            <person name="Dorje P."/>
            <person name="Dorjee K."/>
            <person name="Dupes A."/>
            <person name="Elong R."/>
            <person name="Falk J."/>
            <person name="Farina A."/>
            <person name="Faro S."/>
            <person name="Ferguson D."/>
            <person name="Fisher S."/>
            <person name="Foley C.D."/>
            <person name="Franke A."/>
            <person name="Friedrich D."/>
            <person name="Gadbois L."/>
            <person name="Gearin G."/>
            <person name="Gearin C.R."/>
            <person name="Giannoukos G."/>
            <person name="Goode T."/>
            <person name="Graham J."/>
            <person name="Grandbois E."/>
            <person name="Grewal S."/>
            <person name="Gyaltsen K."/>
            <person name="Hafez N."/>
            <person name="Hagos B."/>
            <person name="Hall J."/>
            <person name="Henson C."/>
            <person name="Hollinger A."/>
            <person name="Honan T."/>
            <person name="Huard M.D."/>
            <person name="Hughes L."/>
            <person name="Hurhula B."/>
            <person name="Husby M.E."/>
            <person name="Kamat A."/>
            <person name="Kanga B."/>
            <person name="Kashin S."/>
            <person name="Khazanovich D."/>
            <person name="Kisner P."/>
            <person name="Lance K."/>
            <person name="Lara M."/>
            <person name="Lee W."/>
            <person name="Lennon N."/>
            <person name="Letendre F."/>
            <person name="LeVine R."/>
            <person name="Lipovsky A."/>
            <person name="Liu X."/>
            <person name="Liu J."/>
            <person name="Liu S."/>
            <person name="Lokyitsang T."/>
            <person name="Lokyitsang Y."/>
            <person name="Lubonja R."/>
            <person name="Lui A."/>
            <person name="MacDonald P."/>
            <person name="Magnisalis V."/>
            <person name="Maru K."/>
            <person name="Matthews C."/>
            <person name="McCusker W."/>
            <person name="McDonough S."/>
            <person name="Mehta T."/>
            <person name="Meldrim J."/>
            <person name="Meneus L."/>
            <person name="Mihai O."/>
            <person name="Mihalev A."/>
            <person name="Mihova T."/>
            <person name="Mittelman R."/>
            <person name="Mlenga V."/>
            <person name="Montmayeur A."/>
            <person name="Mulrain L."/>
            <person name="Navidi A."/>
            <person name="Naylor J."/>
            <person name="Negash T."/>
            <person name="Nguyen T."/>
            <person name="Nguyen N."/>
            <person name="Nicol R."/>
            <person name="Norbu C."/>
            <person name="Norbu N."/>
            <person name="Novod N."/>
            <person name="O'Neill B."/>
            <person name="Osman S."/>
            <person name="Markiewicz E."/>
            <person name="Oyono O.L."/>
            <person name="Patti C."/>
            <person name="Phunkhang P."/>
            <person name="Pierre F."/>
            <person name="Priest M."/>
            <person name="Raghuraman S."/>
            <person name="Rege F."/>
            <person name="Reyes R."/>
            <person name="Rise C."/>
            <person name="Rogov P."/>
            <person name="Ross K."/>
            <person name="Ryan E."/>
            <person name="Settipalli S."/>
            <person name="Shea T."/>
            <person name="Sherpa N."/>
            <person name="Shi L."/>
            <person name="Shih D."/>
            <person name="Sparrow T."/>
            <person name="Spaulding J."/>
            <person name="Stalker J."/>
            <person name="Stange-Thomann N."/>
            <person name="Stavropoulos S."/>
            <person name="Stone C."/>
            <person name="Strader C."/>
            <person name="Tesfaye S."/>
            <person name="Thomson T."/>
            <person name="Thoulutsang Y."/>
            <person name="Thoulutsang D."/>
            <person name="Topham K."/>
            <person name="Topping I."/>
            <person name="Tsamla T."/>
            <person name="Vassiliev H."/>
            <person name="Vo A."/>
            <person name="Wangchuk T."/>
            <person name="Wangdi T."/>
            <person name="Weiand M."/>
            <person name="Wilkinson J."/>
            <person name="Wilson A."/>
            <person name="Yadav S."/>
            <person name="Young G."/>
            <person name="Yu Q."/>
            <person name="Zembek L."/>
            <person name="Zhong D."/>
            <person name="Zimmer A."/>
            <person name="Zwirko Z."/>
            <person name="Jaffe D.B."/>
            <person name="Alvarez P."/>
            <person name="Brockman W."/>
            <person name="Butler J."/>
            <person name="Chin C."/>
            <person name="Gnerre S."/>
            <person name="Grabherr M."/>
            <person name="Kleber M."/>
            <person name="Mauceli E."/>
            <person name="MacCallum I."/>
        </authorList>
    </citation>
    <scope>NUCLEOTIDE SEQUENCE [LARGE SCALE GENOMIC DNA]</scope>
    <source>
        <strain evidence="8">Tucson 15010-1051.87</strain>
    </source>
</reference>
<proteinExistence type="predicted"/>
<name>B4LHU6_DROVI</name>
<sequence>MFAYPNDCRKYYTCMKGLAYLNQCPDNYYWSQLTYRCDYKQYSNCGTTDFPDNSQAVRYSAYPGDCTRYYETRTLRCPNNYHWNEHHERCDLPQFAGCTEYPATLPPGSSPAPVVPTAVTAPPTSQPTTQPDTPYDPEYLCKNSGNMPYLPYPGDCQKFIYCGPTPSVLTCPSGLYWNRNTQSCGSTNMGCTK</sequence>
<dbReference type="SUPFAM" id="SSF57625">
    <property type="entry name" value="Invertebrate chitin-binding proteins"/>
    <property type="match status" value="3"/>
</dbReference>
<evidence type="ECO:0000256" key="5">
    <source>
        <dbReference type="ARBA" id="ARBA00023180"/>
    </source>
</evidence>
<evidence type="ECO:0000313" key="8">
    <source>
        <dbReference type="Proteomes" id="UP000008792"/>
    </source>
</evidence>
<dbReference type="STRING" id="7244.B4LHU6"/>
<feature type="domain" description="Chitin-binding type-2" evidence="6">
    <location>
        <begin position="1"/>
        <end position="47"/>
    </location>
</feature>
<dbReference type="InterPro" id="IPR002557">
    <property type="entry name" value="Chitin-bd_dom"/>
</dbReference>
<evidence type="ECO:0000259" key="6">
    <source>
        <dbReference type="PROSITE" id="PS50940"/>
    </source>
</evidence>
<dbReference type="KEGG" id="dvi:6624124"/>
<dbReference type="InterPro" id="IPR051940">
    <property type="entry name" value="Chitin_bind-dev_reg"/>
</dbReference>
<evidence type="ECO:0000256" key="3">
    <source>
        <dbReference type="ARBA" id="ARBA00022737"/>
    </source>
</evidence>
<dbReference type="GO" id="GO:0005576">
    <property type="term" value="C:extracellular region"/>
    <property type="evidence" value="ECO:0007669"/>
    <property type="project" value="InterPro"/>
</dbReference>
<dbReference type="PANTHER" id="PTHR23301">
    <property type="entry name" value="CHITIN BINDING PERITROPHIN-A"/>
    <property type="match status" value="1"/>
</dbReference>
<dbReference type="PANTHER" id="PTHR23301:SF0">
    <property type="entry name" value="CHITIN-BINDING TYPE-2 DOMAIN-CONTAINING PROTEIN-RELATED"/>
    <property type="match status" value="1"/>
</dbReference>
<dbReference type="SMART" id="SM00494">
    <property type="entry name" value="ChtBD2"/>
    <property type="match status" value="3"/>
</dbReference>
<keyword evidence="3" id="KW-0677">Repeat</keyword>
<dbReference type="Pfam" id="PF01607">
    <property type="entry name" value="CBM_14"/>
    <property type="match status" value="2"/>
</dbReference>
<protein>
    <recommendedName>
        <fullName evidence="6">Chitin-binding type-2 domain-containing protein</fullName>
    </recommendedName>
</protein>
<dbReference type="GO" id="GO:0008061">
    <property type="term" value="F:chitin binding"/>
    <property type="evidence" value="ECO:0007669"/>
    <property type="project" value="UniProtKB-KW"/>
</dbReference>
<keyword evidence="1" id="KW-0147">Chitin-binding</keyword>
<dbReference type="PROSITE" id="PS50940">
    <property type="entry name" value="CHIT_BIND_II"/>
    <property type="match status" value="2"/>
</dbReference>
<evidence type="ECO:0000256" key="2">
    <source>
        <dbReference type="ARBA" id="ARBA00022729"/>
    </source>
</evidence>
<evidence type="ECO:0000313" key="7">
    <source>
        <dbReference type="EMBL" id="EDW70671.2"/>
    </source>
</evidence>
<gene>
    <name evidence="7" type="primary">Dvir\GJ13909</name>
    <name evidence="7" type="ORF">Dvir_GJ13909</name>
</gene>
<keyword evidence="5" id="KW-0325">Glycoprotein</keyword>
<keyword evidence="8" id="KW-1185">Reference proteome</keyword>
<dbReference type="InterPro" id="IPR036508">
    <property type="entry name" value="Chitin-bd_dom_sf"/>
</dbReference>
<dbReference type="eggNOG" id="ENOG502T72Y">
    <property type="taxonomic scope" value="Eukaryota"/>
</dbReference>
<dbReference type="HOGENOM" id="CLU_097684_0_0_1"/>
<dbReference type="AlphaFoldDB" id="B4LHU6"/>
<keyword evidence="2" id="KW-0732">Signal</keyword>